<dbReference type="STRING" id="69960.SAMN05421720_101574"/>
<feature type="domain" description="HTH marR-type" evidence="4">
    <location>
        <begin position="1"/>
        <end position="135"/>
    </location>
</feature>
<dbReference type="PRINTS" id="PR00598">
    <property type="entry name" value="HTHMARR"/>
</dbReference>
<dbReference type="InterPro" id="IPR036388">
    <property type="entry name" value="WH-like_DNA-bd_sf"/>
</dbReference>
<organism evidence="5 6">
    <name type="scientific">Rhodospira trueperi</name>
    <dbReference type="NCBI Taxonomy" id="69960"/>
    <lineage>
        <taxon>Bacteria</taxon>
        <taxon>Pseudomonadati</taxon>
        <taxon>Pseudomonadota</taxon>
        <taxon>Alphaproteobacteria</taxon>
        <taxon>Rhodospirillales</taxon>
        <taxon>Rhodospirillaceae</taxon>
        <taxon>Rhodospira</taxon>
    </lineage>
</organism>
<evidence type="ECO:0000256" key="1">
    <source>
        <dbReference type="ARBA" id="ARBA00023015"/>
    </source>
</evidence>
<evidence type="ECO:0000259" key="4">
    <source>
        <dbReference type="PROSITE" id="PS50995"/>
    </source>
</evidence>
<dbReference type="Gene3D" id="1.10.10.10">
    <property type="entry name" value="Winged helix-like DNA-binding domain superfamily/Winged helix DNA-binding domain"/>
    <property type="match status" value="1"/>
</dbReference>
<dbReference type="RefSeq" id="WP_218128251.1">
    <property type="nucleotide sequence ID" value="NZ_FNAP01000001.1"/>
</dbReference>
<evidence type="ECO:0000256" key="3">
    <source>
        <dbReference type="ARBA" id="ARBA00023163"/>
    </source>
</evidence>
<keyword evidence="2 5" id="KW-0238">DNA-binding</keyword>
<sequence length="135" mass="15285">MFILDEQLGFQLRKAYQRYLSLFAEHIKEELTPMQFAVLARLEEVGPTSQNQLGRLTAMDVATVKGVVGRLETRSLIQRAASPEDRRKLLITLTGDGHTMLQRAKTQAPRVTAQALAPLSAEERETLRRLLQRIT</sequence>
<dbReference type="SUPFAM" id="SSF46785">
    <property type="entry name" value="Winged helix' DNA-binding domain"/>
    <property type="match status" value="1"/>
</dbReference>
<gene>
    <name evidence="5" type="ORF">SAMN05421720_101574</name>
</gene>
<dbReference type="SMART" id="SM00347">
    <property type="entry name" value="HTH_MARR"/>
    <property type="match status" value="1"/>
</dbReference>
<evidence type="ECO:0000256" key="2">
    <source>
        <dbReference type="ARBA" id="ARBA00023125"/>
    </source>
</evidence>
<keyword evidence="6" id="KW-1185">Reference proteome</keyword>
<keyword evidence="1" id="KW-0805">Transcription regulation</keyword>
<dbReference type="Proteomes" id="UP000199412">
    <property type="component" value="Unassembled WGS sequence"/>
</dbReference>
<dbReference type="Pfam" id="PF01047">
    <property type="entry name" value="MarR"/>
    <property type="match status" value="1"/>
</dbReference>
<dbReference type="GO" id="GO:0003677">
    <property type="term" value="F:DNA binding"/>
    <property type="evidence" value="ECO:0007669"/>
    <property type="project" value="UniProtKB-KW"/>
</dbReference>
<keyword evidence="3" id="KW-0804">Transcription</keyword>
<protein>
    <submittedName>
        <fullName evidence="5">DNA-binding transcriptional regulator, MarR family</fullName>
    </submittedName>
</protein>
<evidence type="ECO:0000313" key="5">
    <source>
        <dbReference type="EMBL" id="SDD79931.1"/>
    </source>
</evidence>
<dbReference type="AlphaFoldDB" id="A0A1G6XPN7"/>
<evidence type="ECO:0000313" key="6">
    <source>
        <dbReference type="Proteomes" id="UP000199412"/>
    </source>
</evidence>
<dbReference type="PROSITE" id="PS50995">
    <property type="entry name" value="HTH_MARR_2"/>
    <property type="match status" value="1"/>
</dbReference>
<dbReference type="InterPro" id="IPR023187">
    <property type="entry name" value="Tscrpt_reg_MarR-type_CS"/>
</dbReference>
<dbReference type="PANTHER" id="PTHR33164:SF95">
    <property type="entry name" value="TRANSCRIPTIONAL REGULATOR"/>
    <property type="match status" value="1"/>
</dbReference>
<accession>A0A1G6XPN7</accession>
<dbReference type="InterPro" id="IPR039422">
    <property type="entry name" value="MarR/SlyA-like"/>
</dbReference>
<dbReference type="EMBL" id="FNAP01000001">
    <property type="protein sequence ID" value="SDD79931.1"/>
    <property type="molecule type" value="Genomic_DNA"/>
</dbReference>
<name>A0A1G6XPN7_9PROT</name>
<dbReference type="InterPro" id="IPR036390">
    <property type="entry name" value="WH_DNA-bd_sf"/>
</dbReference>
<dbReference type="PANTHER" id="PTHR33164">
    <property type="entry name" value="TRANSCRIPTIONAL REGULATOR, MARR FAMILY"/>
    <property type="match status" value="1"/>
</dbReference>
<proteinExistence type="predicted"/>
<dbReference type="InterPro" id="IPR000835">
    <property type="entry name" value="HTH_MarR-typ"/>
</dbReference>
<dbReference type="GO" id="GO:0006950">
    <property type="term" value="P:response to stress"/>
    <property type="evidence" value="ECO:0007669"/>
    <property type="project" value="TreeGrafter"/>
</dbReference>
<dbReference type="PROSITE" id="PS01117">
    <property type="entry name" value="HTH_MARR_1"/>
    <property type="match status" value="1"/>
</dbReference>
<dbReference type="GO" id="GO:0003700">
    <property type="term" value="F:DNA-binding transcription factor activity"/>
    <property type="evidence" value="ECO:0007669"/>
    <property type="project" value="InterPro"/>
</dbReference>
<reference evidence="5 6" key="1">
    <citation type="submission" date="2016-10" db="EMBL/GenBank/DDBJ databases">
        <authorList>
            <person name="de Groot N.N."/>
        </authorList>
    </citation>
    <scope>NUCLEOTIDE SEQUENCE [LARGE SCALE GENOMIC DNA]</scope>
    <source>
        <strain evidence="5 6">ATCC 700224</strain>
    </source>
</reference>